<proteinExistence type="predicted"/>
<dbReference type="EMBL" id="CM004468">
    <property type="protein sequence ID" value="OCT94844.1"/>
    <property type="molecule type" value="Genomic_DNA"/>
</dbReference>
<dbReference type="Proteomes" id="UP000694892">
    <property type="component" value="Chromosome 2L"/>
</dbReference>
<name>A0A974DMR5_XENLA</name>
<gene>
    <name evidence="2" type="ORF">XELAEV_18012526mg</name>
</gene>
<protein>
    <submittedName>
        <fullName evidence="2">Uncharacterized protein</fullName>
    </submittedName>
</protein>
<reference evidence="3" key="1">
    <citation type="journal article" date="2016" name="Nature">
        <title>Genome evolution in the allotetraploid frog Xenopus laevis.</title>
        <authorList>
            <person name="Session A.M."/>
            <person name="Uno Y."/>
            <person name="Kwon T."/>
            <person name="Chapman J.A."/>
            <person name="Toyoda A."/>
            <person name="Takahashi S."/>
            <person name="Fukui A."/>
            <person name="Hikosaka A."/>
            <person name="Suzuki A."/>
            <person name="Kondo M."/>
            <person name="van Heeringen S.J."/>
            <person name="Quigley I."/>
            <person name="Heinz S."/>
            <person name="Ogino H."/>
            <person name="Ochi H."/>
            <person name="Hellsten U."/>
            <person name="Lyons J.B."/>
            <person name="Simakov O."/>
            <person name="Putnam N."/>
            <person name="Stites J."/>
            <person name="Kuroki Y."/>
            <person name="Tanaka T."/>
            <person name="Michiue T."/>
            <person name="Watanabe M."/>
            <person name="Bogdanovic O."/>
            <person name="Lister R."/>
            <person name="Georgiou G."/>
            <person name="Paranjpe S.S."/>
            <person name="van Kruijsbergen I."/>
            <person name="Shu S."/>
            <person name="Carlson J."/>
            <person name="Kinoshita T."/>
            <person name="Ohta Y."/>
            <person name="Mawaribuchi S."/>
            <person name="Jenkins J."/>
            <person name="Grimwood J."/>
            <person name="Schmutz J."/>
            <person name="Mitros T."/>
            <person name="Mozaffari S.V."/>
            <person name="Suzuki Y."/>
            <person name="Haramoto Y."/>
            <person name="Yamamoto T.S."/>
            <person name="Takagi C."/>
            <person name="Heald R."/>
            <person name="Miller K."/>
            <person name="Haudenschild C."/>
            <person name="Kitzman J."/>
            <person name="Nakayama T."/>
            <person name="Izutsu Y."/>
            <person name="Robert J."/>
            <person name="Fortriede J."/>
            <person name="Burns K."/>
            <person name="Lotay V."/>
            <person name="Karimi K."/>
            <person name="Yasuoka Y."/>
            <person name="Dichmann D.S."/>
            <person name="Flajnik M.F."/>
            <person name="Houston D.W."/>
            <person name="Shendure J."/>
            <person name="DuPasquier L."/>
            <person name="Vize P.D."/>
            <person name="Zorn A.M."/>
            <person name="Ito M."/>
            <person name="Marcotte E.M."/>
            <person name="Wallingford J.B."/>
            <person name="Ito Y."/>
            <person name="Asashima M."/>
            <person name="Ueno N."/>
            <person name="Matsuda Y."/>
            <person name="Veenstra G.J."/>
            <person name="Fujiyama A."/>
            <person name="Harland R.M."/>
            <person name="Taira M."/>
            <person name="Rokhsar D.S."/>
        </authorList>
    </citation>
    <scope>NUCLEOTIDE SEQUENCE [LARGE SCALE GENOMIC DNA]</scope>
    <source>
        <strain evidence="3">J</strain>
    </source>
</reference>
<evidence type="ECO:0000313" key="2">
    <source>
        <dbReference type="EMBL" id="OCT94844.1"/>
    </source>
</evidence>
<accession>A0A974DMR5</accession>
<evidence type="ECO:0000256" key="1">
    <source>
        <dbReference type="SAM" id="MobiDB-lite"/>
    </source>
</evidence>
<feature type="region of interest" description="Disordered" evidence="1">
    <location>
        <begin position="1"/>
        <end position="25"/>
    </location>
</feature>
<dbReference type="AlphaFoldDB" id="A0A974DMR5"/>
<evidence type="ECO:0000313" key="3">
    <source>
        <dbReference type="Proteomes" id="UP000694892"/>
    </source>
</evidence>
<sequence>MKPVESESEIALPGKKIHFPNPGRGRRKSIKIITWLTYSQHDLRLFPSKQAMLSVKRSLSISAGTQSITGIHQLPMERRSRILGLHHAFLHMTARNSHHQLFNYFAATITFL</sequence>
<organism evidence="2 3">
    <name type="scientific">Xenopus laevis</name>
    <name type="common">African clawed frog</name>
    <dbReference type="NCBI Taxonomy" id="8355"/>
    <lineage>
        <taxon>Eukaryota</taxon>
        <taxon>Metazoa</taxon>
        <taxon>Chordata</taxon>
        <taxon>Craniata</taxon>
        <taxon>Vertebrata</taxon>
        <taxon>Euteleostomi</taxon>
        <taxon>Amphibia</taxon>
        <taxon>Batrachia</taxon>
        <taxon>Anura</taxon>
        <taxon>Pipoidea</taxon>
        <taxon>Pipidae</taxon>
        <taxon>Xenopodinae</taxon>
        <taxon>Xenopus</taxon>
        <taxon>Xenopus</taxon>
    </lineage>
</organism>